<dbReference type="InterPro" id="IPR003018">
    <property type="entry name" value="GAF"/>
</dbReference>
<dbReference type="SUPFAM" id="SSF55781">
    <property type="entry name" value="GAF domain-like"/>
    <property type="match status" value="1"/>
</dbReference>
<dbReference type="InterPro" id="IPR041522">
    <property type="entry name" value="CdaR_GGDEF"/>
</dbReference>
<proteinExistence type="inferred from homology"/>
<dbReference type="Pfam" id="PF13556">
    <property type="entry name" value="HTH_30"/>
    <property type="match status" value="1"/>
</dbReference>
<dbReference type="RefSeq" id="WP_218162995.1">
    <property type="nucleotide sequence ID" value="NZ_FOUY01000054.1"/>
</dbReference>
<dbReference type="AlphaFoldDB" id="A0A1I5H0C6"/>
<evidence type="ECO:0000259" key="2">
    <source>
        <dbReference type="SMART" id="SM00065"/>
    </source>
</evidence>
<evidence type="ECO:0000256" key="1">
    <source>
        <dbReference type="ARBA" id="ARBA00006754"/>
    </source>
</evidence>
<dbReference type="SMART" id="SM00065">
    <property type="entry name" value="GAF"/>
    <property type="match status" value="1"/>
</dbReference>
<dbReference type="Pfam" id="PF13185">
    <property type="entry name" value="GAF_2"/>
    <property type="match status" value="1"/>
</dbReference>
<dbReference type="InterPro" id="IPR042070">
    <property type="entry name" value="PucR_C-HTH_sf"/>
</dbReference>
<accession>A0A1I5H0C6</accession>
<gene>
    <name evidence="3" type="ORF">SAMN05216207_105421</name>
</gene>
<sequence>MNASLSLPHLLDLIAETACQLTGHEASGVLLADDDRRQLVISGSRGLSEEYVAAVNDRHTIALGSGPLADGPSTRAFVDRRPVPIPDILADVSFEPWASLASGYGHRSIAAVPLLVGGESVGTLNCYRRTVHEYGPDELSLLTTLANQAASALQSARLITSLTEQRRMLEQAEDIHREFTAVALRGGGVQGVAEALARLLSRPVVVTDRNGAVVADARSGRRALDGPFPVQASPSASGITQHDDPERMLAPVLLGEEVIAQLWLPGRVGGLGELERRAIEHAAVVCALEFLRRRTAVDVEWRLRGELLTDLLAGIDAESIAARAAPLGHDLNSPHTVLVAAPDAGTDTVRALLGVAQSIADRCEPRPLVTSSGGHIVVLWPGTIGGPSVAEAAELIRVSARRAFDGGTATVVVGHRRERAVELPPAVRTARGALDLALLRGRDRTVSLPELGVYGLLLQLDDPEELRRFAEHVLAPLREHDDRRGAQLVQTIRTYLDRGASVARTAEDLYVHPNTISLRLKRIEELTGMVLARSESLLHFTVALMASDVLGADREPVT</sequence>
<comment type="similarity">
    <text evidence="1">Belongs to the CdaR family.</text>
</comment>
<dbReference type="STRING" id="260086.SAMN05216207_105421"/>
<dbReference type="Pfam" id="PF17853">
    <property type="entry name" value="GGDEF_2"/>
    <property type="match status" value="1"/>
</dbReference>
<organism evidence="3 4">
    <name type="scientific">Pseudonocardia ammonioxydans</name>
    <dbReference type="NCBI Taxonomy" id="260086"/>
    <lineage>
        <taxon>Bacteria</taxon>
        <taxon>Bacillati</taxon>
        <taxon>Actinomycetota</taxon>
        <taxon>Actinomycetes</taxon>
        <taxon>Pseudonocardiales</taxon>
        <taxon>Pseudonocardiaceae</taxon>
        <taxon>Pseudonocardia</taxon>
    </lineage>
</organism>
<dbReference type="InterPro" id="IPR029016">
    <property type="entry name" value="GAF-like_dom_sf"/>
</dbReference>
<feature type="domain" description="GAF" evidence="2">
    <location>
        <begin position="6"/>
        <end position="163"/>
    </location>
</feature>
<protein>
    <submittedName>
        <fullName evidence="3">Transcriptional regulator, CdaR family</fullName>
    </submittedName>
</protein>
<dbReference type="EMBL" id="FOUY01000054">
    <property type="protein sequence ID" value="SFO41657.1"/>
    <property type="molecule type" value="Genomic_DNA"/>
</dbReference>
<dbReference type="InterPro" id="IPR051448">
    <property type="entry name" value="CdaR-like_regulators"/>
</dbReference>
<reference evidence="3 4" key="1">
    <citation type="submission" date="2016-10" db="EMBL/GenBank/DDBJ databases">
        <authorList>
            <person name="de Groot N.N."/>
        </authorList>
    </citation>
    <scope>NUCLEOTIDE SEQUENCE [LARGE SCALE GENOMIC DNA]</scope>
    <source>
        <strain evidence="3 4">CGMCC 4.1877</strain>
    </source>
</reference>
<dbReference type="Gene3D" id="3.30.450.40">
    <property type="match status" value="1"/>
</dbReference>
<dbReference type="Gene3D" id="1.10.10.2840">
    <property type="entry name" value="PucR C-terminal helix-turn-helix domain"/>
    <property type="match status" value="1"/>
</dbReference>
<dbReference type="PANTHER" id="PTHR33744">
    <property type="entry name" value="CARBOHYDRATE DIACID REGULATOR"/>
    <property type="match status" value="1"/>
</dbReference>
<keyword evidence="4" id="KW-1185">Reference proteome</keyword>
<evidence type="ECO:0000313" key="4">
    <source>
        <dbReference type="Proteomes" id="UP000199614"/>
    </source>
</evidence>
<dbReference type="Proteomes" id="UP000199614">
    <property type="component" value="Unassembled WGS sequence"/>
</dbReference>
<name>A0A1I5H0C6_PSUAM</name>
<dbReference type="InterPro" id="IPR025736">
    <property type="entry name" value="PucR_C-HTH_dom"/>
</dbReference>
<evidence type="ECO:0000313" key="3">
    <source>
        <dbReference type="EMBL" id="SFO41657.1"/>
    </source>
</evidence>
<dbReference type="PANTHER" id="PTHR33744:SF1">
    <property type="entry name" value="DNA-BINDING TRANSCRIPTIONAL ACTIVATOR ADER"/>
    <property type="match status" value="1"/>
</dbReference>